<evidence type="ECO:0000313" key="1">
    <source>
        <dbReference type="EMBL" id="VDN17105.1"/>
    </source>
</evidence>
<accession>A0A183DN96</accession>
<gene>
    <name evidence="1" type="ORF">GPUH_LOCUS10187</name>
</gene>
<dbReference type="AlphaFoldDB" id="A0A183DN96"/>
<evidence type="ECO:0000313" key="3">
    <source>
        <dbReference type="WBParaSite" id="GPUH_0001020001-mRNA-1"/>
    </source>
</evidence>
<name>A0A183DN96_9BILA</name>
<reference evidence="3" key="1">
    <citation type="submission" date="2016-06" db="UniProtKB">
        <authorList>
            <consortium name="WormBaseParasite"/>
        </authorList>
    </citation>
    <scope>IDENTIFICATION</scope>
</reference>
<dbReference type="EMBL" id="UYRT01077874">
    <property type="protein sequence ID" value="VDN17105.1"/>
    <property type="molecule type" value="Genomic_DNA"/>
</dbReference>
<reference evidence="1 2" key="2">
    <citation type="submission" date="2018-11" db="EMBL/GenBank/DDBJ databases">
        <authorList>
            <consortium name="Pathogen Informatics"/>
        </authorList>
    </citation>
    <scope>NUCLEOTIDE SEQUENCE [LARGE SCALE GENOMIC DNA]</scope>
</reference>
<evidence type="ECO:0000313" key="2">
    <source>
        <dbReference type="Proteomes" id="UP000271098"/>
    </source>
</evidence>
<keyword evidence="2" id="KW-1185">Reference proteome</keyword>
<protein>
    <submittedName>
        <fullName evidence="3">Transposase</fullName>
    </submittedName>
</protein>
<sequence>MRRQVKYENSLNLQRREVSIADARATACHEASPTYWSWEEISDELTPDLVTELSPRSSVLTTMP</sequence>
<organism evidence="3">
    <name type="scientific">Gongylonema pulchrum</name>
    <dbReference type="NCBI Taxonomy" id="637853"/>
    <lineage>
        <taxon>Eukaryota</taxon>
        <taxon>Metazoa</taxon>
        <taxon>Ecdysozoa</taxon>
        <taxon>Nematoda</taxon>
        <taxon>Chromadorea</taxon>
        <taxon>Rhabditida</taxon>
        <taxon>Spirurina</taxon>
        <taxon>Spiruromorpha</taxon>
        <taxon>Spiruroidea</taxon>
        <taxon>Gongylonematidae</taxon>
        <taxon>Gongylonema</taxon>
    </lineage>
</organism>
<dbReference type="Proteomes" id="UP000271098">
    <property type="component" value="Unassembled WGS sequence"/>
</dbReference>
<proteinExistence type="predicted"/>
<dbReference type="WBParaSite" id="GPUH_0001020001-mRNA-1">
    <property type="protein sequence ID" value="GPUH_0001020001-mRNA-1"/>
    <property type="gene ID" value="GPUH_0001020001"/>
</dbReference>